<dbReference type="Gene3D" id="3.30.930.10">
    <property type="entry name" value="Bira Bifunctional Protein, Domain 2"/>
    <property type="match status" value="1"/>
</dbReference>
<dbReference type="NCBIfam" id="NF001756">
    <property type="entry name" value="PRK00484.1"/>
    <property type="match status" value="1"/>
</dbReference>
<evidence type="ECO:0000256" key="1">
    <source>
        <dbReference type="ARBA" id="ARBA00008226"/>
    </source>
</evidence>
<dbReference type="EC" id="6.1.1.6" evidence="9"/>
<dbReference type="PATRIC" id="fig|1495769.3.peg.276"/>
<dbReference type="InterPro" id="IPR045864">
    <property type="entry name" value="aa-tRNA-synth_II/BPL/LPL"/>
</dbReference>
<reference evidence="13" key="1">
    <citation type="submission" date="2014-07" db="EMBL/GenBank/DDBJ databases">
        <authorList>
            <person name="Santos-Garcia D."/>
        </authorList>
    </citation>
    <scope>NUCLEOTIDE SEQUENCE [LARGE SCALE GENOMIC DNA]</scope>
</reference>
<dbReference type="InterPro" id="IPR004364">
    <property type="entry name" value="Aa-tRNA-synt_II"/>
</dbReference>
<dbReference type="Pfam" id="PF01336">
    <property type="entry name" value="tRNA_anti-codon"/>
    <property type="match status" value="1"/>
</dbReference>
<dbReference type="InterPro" id="IPR044136">
    <property type="entry name" value="Lys-tRNA-ligase_II_N"/>
</dbReference>
<dbReference type="InterPro" id="IPR006195">
    <property type="entry name" value="aa-tRNA-synth_II"/>
</dbReference>
<dbReference type="AlphaFoldDB" id="A0A078KIG3"/>
<keyword evidence="5 9" id="KW-0547">Nucleotide-binding</keyword>
<dbReference type="GO" id="GO:0004824">
    <property type="term" value="F:lysine-tRNA ligase activity"/>
    <property type="evidence" value="ECO:0007669"/>
    <property type="project" value="UniProtKB-UniRule"/>
</dbReference>
<dbReference type="InterPro" id="IPR012340">
    <property type="entry name" value="NA-bd_OB-fold"/>
</dbReference>
<evidence type="ECO:0000256" key="2">
    <source>
        <dbReference type="ARBA" id="ARBA00022490"/>
    </source>
</evidence>
<protein>
    <recommendedName>
        <fullName evidence="9">Lysine--tRNA ligase</fullName>
        <ecNumber evidence="9">6.1.1.6</ecNumber>
    </recommendedName>
    <alternativeName>
        <fullName evidence="9">Lysyl-tRNA synthetase</fullName>
        <shortName evidence="9">LysRS</shortName>
    </alternativeName>
</protein>
<keyword evidence="9 10" id="KW-0460">Magnesium</keyword>
<comment type="similarity">
    <text evidence="1 9">Belongs to the class-II aminoacyl-tRNA synthetase family.</text>
</comment>
<sequence>MIIKNNINSENYLINIRKKKLFKLREKYNNLGISVFPNDFRRDNFAYFLQKKYLNKTKLELIKLNYFVSVAGRIMRKRGPFIIIQDVTGQIQIYLKKNLDNLEEIKNWDIGDIIYAYGIINKSNMGDLYILVTKTKLLTKSLRSLPDKYHGFIDKESRYRQRYVDLIMNVNTRKLFYIRTSIIIAIREFLFNLEFLEVETPILQNIPGGAFSRPFITHHNALNSDMYLRISPELYLKRLVIGGLERVFEINRNFRNEGLSTIHNPEFTMVEFYWAFANYYDLIKLTENLICYVAKKTLGYTIISLNYDNKKIVLDLTEPFNILTMRQSILVYGIKYNIYDSDIVSLETIKLLAKKLNIIININWGMGKILNEIFSLIVEHKIIKPTFITEYPVEISPLARCNDKNPEFCDRFELFIIGHELANGYSELNDPEEQSNRFKTQLIEKSDGNLESMFYDIDYINALEYGMPPTAGEGIGIDRLVMLLTNSVSIRDVLFFPIMRNNKFI</sequence>
<feature type="domain" description="Aminoacyl-transfer RNA synthetases class-II family profile" evidence="11">
    <location>
        <begin position="176"/>
        <end position="497"/>
    </location>
</feature>
<evidence type="ECO:0000256" key="3">
    <source>
        <dbReference type="ARBA" id="ARBA00022598"/>
    </source>
</evidence>
<dbReference type="SUPFAM" id="SSF50249">
    <property type="entry name" value="Nucleic acid-binding proteins"/>
    <property type="match status" value="1"/>
</dbReference>
<evidence type="ECO:0000256" key="9">
    <source>
        <dbReference type="HAMAP-Rule" id="MF_00252"/>
    </source>
</evidence>
<dbReference type="OrthoDB" id="9802326at2"/>
<comment type="subunit">
    <text evidence="9">Homodimer.</text>
</comment>
<keyword evidence="9" id="KW-0648">Protein biosynthesis</keyword>
<evidence type="ECO:0000313" key="12">
    <source>
        <dbReference type="EMBL" id="CDZ16554.1"/>
    </source>
</evidence>
<dbReference type="PANTHER" id="PTHR42918:SF15">
    <property type="entry name" value="LYSINE--TRNA LIGASE, CHLOROPLASTIC_MITOCHONDRIAL"/>
    <property type="match status" value="1"/>
</dbReference>
<evidence type="ECO:0000256" key="6">
    <source>
        <dbReference type="ARBA" id="ARBA00022840"/>
    </source>
</evidence>
<evidence type="ECO:0000313" key="13">
    <source>
        <dbReference type="Proteomes" id="UP000032420"/>
    </source>
</evidence>
<dbReference type="GO" id="GO:0005524">
    <property type="term" value="F:ATP binding"/>
    <property type="evidence" value="ECO:0007669"/>
    <property type="project" value="UniProtKB-UniRule"/>
</dbReference>
<dbReference type="STRING" id="1495769.CEM_302"/>
<dbReference type="HOGENOM" id="CLU_008255_6_2_6"/>
<keyword evidence="4 9" id="KW-0479">Metal-binding</keyword>
<dbReference type="GO" id="GO:0006430">
    <property type="term" value="P:lysyl-tRNA aminoacylation"/>
    <property type="evidence" value="ECO:0007669"/>
    <property type="project" value="UniProtKB-UniRule"/>
</dbReference>
<dbReference type="CDD" id="cd04322">
    <property type="entry name" value="LysRS_N"/>
    <property type="match status" value="1"/>
</dbReference>
<feature type="binding site" evidence="9">
    <location>
        <position position="420"/>
    </location>
    <ligand>
        <name>Mg(2+)</name>
        <dbReference type="ChEBI" id="CHEBI:18420"/>
        <label>1</label>
    </ligand>
</feature>
<dbReference type="GO" id="GO:0005829">
    <property type="term" value="C:cytosol"/>
    <property type="evidence" value="ECO:0007669"/>
    <property type="project" value="TreeGrafter"/>
</dbReference>
<keyword evidence="13" id="KW-1185">Reference proteome</keyword>
<evidence type="ECO:0000256" key="7">
    <source>
        <dbReference type="ARBA" id="ARBA00023146"/>
    </source>
</evidence>
<name>A0A078KIG3_9GAMM</name>
<comment type="subcellular location">
    <subcellularLocation>
        <location evidence="9">Cytoplasm</location>
    </subcellularLocation>
</comment>
<dbReference type="KEGG" id="eme:CEM_302"/>
<keyword evidence="3 9" id="KW-0436">Ligase</keyword>
<dbReference type="InterPro" id="IPR018149">
    <property type="entry name" value="Lys-tRNA-synth_II_C"/>
</dbReference>
<dbReference type="CDD" id="cd00775">
    <property type="entry name" value="LysRS_core"/>
    <property type="match status" value="1"/>
</dbReference>
<dbReference type="PANTHER" id="PTHR42918">
    <property type="entry name" value="LYSYL-TRNA SYNTHETASE"/>
    <property type="match status" value="1"/>
</dbReference>
<dbReference type="EMBL" id="LM655252">
    <property type="protein sequence ID" value="CDZ16554.1"/>
    <property type="molecule type" value="Genomic_DNA"/>
</dbReference>
<accession>A0A078KIG3</accession>
<dbReference type="Pfam" id="PF00152">
    <property type="entry name" value="tRNA-synt_2"/>
    <property type="match status" value="1"/>
</dbReference>
<dbReference type="NCBIfam" id="TIGR00499">
    <property type="entry name" value="lysS_bact"/>
    <property type="match status" value="1"/>
</dbReference>
<comment type="catalytic activity">
    <reaction evidence="8 9 10">
        <text>tRNA(Lys) + L-lysine + ATP = L-lysyl-tRNA(Lys) + AMP + diphosphate</text>
        <dbReference type="Rhea" id="RHEA:20792"/>
        <dbReference type="Rhea" id="RHEA-COMP:9696"/>
        <dbReference type="Rhea" id="RHEA-COMP:9697"/>
        <dbReference type="ChEBI" id="CHEBI:30616"/>
        <dbReference type="ChEBI" id="CHEBI:32551"/>
        <dbReference type="ChEBI" id="CHEBI:33019"/>
        <dbReference type="ChEBI" id="CHEBI:78442"/>
        <dbReference type="ChEBI" id="CHEBI:78529"/>
        <dbReference type="ChEBI" id="CHEBI:456215"/>
        <dbReference type="EC" id="6.1.1.6"/>
    </reaction>
</comment>
<dbReference type="PROSITE" id="PS50862">
    <property type="entry name" value="AA_TRNA_LIGASE_II"/>
    <property type="match status" value="1"/>
</dbReference>
<proteinExistence type="inferred from homology"/>
<evidence type="ECO:0000256" key="8">
    <source>
        <dbReference type="ARBA" id="ARBA00048573"/>
    </source>
</evidence>
<dbReference type="Gene3D" id="2.40.50.140">
    <property type="entry name" value="Nucleic acid-binding proteins"/>
    <property type="match status" value="1"/>
</dbReference>
<feature type="binding site" evidence="9">
    <location>
        <position position="420"/>
    </location>
    <ligand>
        <name>Mg(2+)</name>
        <dbReference type="ChEBI" id="CHEBI:18420"/>
        <label>2</label>
    </ligand>
</feature>
<organism evidence="12 13">
    <name type="scientific">Candidatus Johnevansia muelleri</name>
    <dbReference type="NCBI Taxonomy" id="1495769"/>
    <lineage>
        <taxon>Bacteria</taxon>
        <taxon>Pseudomonadati</taxon>
        <taxon>Pseudomonadota</taxon>
        <taxon>Gammaproteobacteria</taxon>
        <taxon>Candidatus Johnevansiales</taxon>
        <taxon>Candidatus Johnevansiaceae</taxon>
        <taxon>Candidatus Johnevansia</taxon>
    </lineage>
</organism>
<dbReference type="HAMAP" id="MF_00252">
    <property type="entry name" value="Lys_tRNA_synth_class2"/>
    <property type="match status" value="1"/>
</dbReference>
<evidence type="ECO:0000256" key="4">
    <source>
        <dbReference type="ARBA" id="ARBA00022723"/>
    </source>
</evidence>
<dbReference type="InterPro" id="IPR002313">
    <property type="entry name" value="Lys-tRNA-ligase_II"/>
</dbReference>
<keyword evidence="6 9" id="KW-0067">ATP-binding</keyword>
<dbReference type="Proteomes" id="UP000032420">
    <property type="component" value="Chromosome I"/>
</dbReference>
<evidence type="ECO:0000256" key="10">
    <source>
        <dbReference type="RuleBase" id="RU000336"/>
    </source>
</evidence>
<dbReference type="SUPFAM" id="SSF55681">
    <property type="entry name" value="Class II aaRS and biotin synthetases"/>
    <property type="match status" value="1"/>
</dbReference>
<evidence type="ECO:0000259" key="11">
    <source>
        <dbReference type="PROSITE" id="PS50862"/>
    </source>
</evidence>
<feature type="binding site" evidence="9">
    <location>
        <position position="413"/>
    </location>
    <ligand>
        <name>Mg(2+)</name>
        <dbReference type="ChEBI" id="CHEBI:18420"/>
        <label>1</label>
    </ligand>
</feature>
<keyword evidence="2 9" id="KW-0963">Cytoplasm</keyword>
<dbReference type="GO" id="GO:0000049">
    <property type="term" value="F:tRNA binding"/>
    <property type="evidence" value="ECO:0007669"/>
    <property type="project" value="TreeGrafter"/>
</dbReference>
<dbReference type="PRINTS" id="PR00982">
    <property type="entry name" value="TRNASYNTHLYS"/>
</dbReference>
<comment type="cofactor">
    <cofactor evidence="9 10">
        <name>Mg(2+)</name>
        <dbReference type="ChEBI" id="CHEBI:18420"/>
    </cofactor>
    <text evidence="9 10">Binds 3 Mg(2+) ions per subunit.</text>
</comment>
<dbReference type="InterPro" id="IPR004365">
    <property type="entry name" value="NA-bd_OB_tRNA"/>
</dbReference>
<evidence type="ECO:0000256" key="5">
    <source>
        <dbReference type="ARBA" id="ARBA00022741"/>
    </source>
</evidence>
<gene>
    <name evidence="9 12" type="primary">lysS</name>
    <name evidence="12" type="ORF">CEM_302</name>
</gene>
<dbReference type="GO" id="GO:0000287">
    <property type="term" value="F:magnesium ion binding"/>
    <property type="evidence" value="ECO:0007669"/>
    <property type="project" value="UniProtKB-UniRule"/>
</dbReference>
<keyword evidence="7 9" id="KW-0030">Aminoacyl-tRNA synthetase</keyword>